<evidence type="ECO:0000259" key="2">
    <source>
        <dbReference type="Pfam" id="PF25273"/>
    </source>
</evidence>
<feature type="domain" description="DUF7869" evidence="2">
    <location>
        <begin position="20"/>
        <end position="180"/>
    </location>
</feature>
<gene>
    <name evidence="3" type="ORF">V9T40_009550</name>
</gene>
<evidence type="ECO:0000313" key="4">
    <source>
        <dbReference type="Proteomes" id="UP001367676"/>
    </source>
</evidence>
<evidence type="ECO:0000313" key="3">
    <source>
        <dbReference type="EMBL" id="KAK7602109.1"/>
    </source>
</evidence>
<dbReference type="EMBL" id="JBBCAQ010000010">
    <property type="protein sequence ID" value="KAK7602109.1"/>
    <property type="molecule type" value="Genomic_DNA"/>
</dbReference>
<feature type="compositionally biased region" description="Basic residues" evidence="1">
    <location>
        <begin position="261"/>
        <end position="274"/>
    </location>
</feature>
<comment type="caution">
    <text evidence="3">The sequence shown here is derived from an EMBL/GenBank/DDBJ whole genome shotgun (WGS) entry which is preliminary data.</text>
</comment>
<dbReference type="Pfam" id="PF25273">
    <property type="entry name" value="DUF7869"/>
    <property type="match status" value="1"/>
</dbReference>
<name>A0AAN9TMY6_9HEMI</name>
<reference evidence="3 4" key="1">
    <citation type="submission" date="2024-03" db="EMBL/GenBank/DDBJ databases">
        <title>Adaptation during the transition from Ophiocordyceps entomopathogen to insect associate is accompanied by gene loss and intensified selection.</title>
        <authorList>
            <person name="Ward C.M."/>
            <person name="Onetto C.A."/>
            <person name="Borneman A.R."/>
        </authorList>
    </citation>
    <scope>NUCLEOTIDE SEQUENCE [LARGE SCALE GENOMIC DNA]</scope>
    <source>
        <strain evidence="3">AWRI1</strain>
        <tissue evidence="3">Single Adult Female</tissue>
    </source>
</reference>
<dbReference type="PANTHER" id="PTHR34415:SF1">
    <property type="entry name" value="INTEGRASE CATALYTIC DOMAIN-CONTAINING PROTEIN"/>
    <property type="match status" value="1"/>
</dbReference>
<sequence>MCDTVRRQCNFLIPESIVVSKGANAVVSYLHYYFSRYSFGERSMHLHANNCVGQNKNNIVCWYLAYRIMQNLNHDIVLSFLPVGHTKFGPDYAFGIFKKSYNKSEAHTLNDVVNIIESSTTNSHLNFAELTGDEQGFIFINVNDWKGYFESKGAKILPGITKFGHFHFSREWPGEVKFQHESDSTLFSFQFFDPKTSFTDEPEILEPEGLSAARQQYLYDKIRPFCREYAKDIVCPKPPDKLLSQESRKTEPSGPPENEKPKRRTAKKKKLITL</sequence>
<protein>
    <recommendedName>
        <fullName evidence="2">DUF7869 domain-containing protein</fullName>
    </recommendedName>
</protein>
<keyword evidence="4" id="KW-1185">Reference proteome</keyword>
<dbReference type="InterPro" id="IPR057191">
    <property type="entry name" value="DUF7869"/>
</dbReference>
<evidence type="ECO:0000256" key="1">
    <source>
        <dbReference type="SAM" id="MobiDB-lite"/>
    </source>
</evidence>
<organism evidence="3 4">
    <name type="scientific">Parthenolecanium corni</name>
    <dbReference type="NCBI Taxonomy" id="536013"/>
    <lineage>
        <taxon>Eukaryota</taxon>
        <taxon>Metazoa</taxon>
        <taxon>Ecdysozoa</taxon>
        <taxon>Arthropoda</taxon>
        <taxon>Hexapoda</taxon>
        <taxon>Insecta</taxon>
        <taxon>Pterygota</taxon>
        <taxon>Neoptera</taxon>
        <taxon>Paraneoptera</taxon>
        <taxon>Hemiptera</taxon>
        <taxon>Sternorrhyncha</taxon>
        <taxon>Coccoidea</taxon>
        <taxon>Coccidae</taxon>
        <taxon>Parthenolecanium</taxon>
    </lineage>
</organism>
<dbReference type="AlphaFoldDB" id="A0AAN9TMY6"/>
<dbReference type="Proteomes" id="UP001367676">
    <property type="component" value="Unassembled WGS sequence"/>
</dbReference>
<feature type="region of interest" description="Disordered" evidence="1">
    <location>
        <begin position="235"/>
        <end position="274"/>
    </location>
</feature>
<dbReference type="PANTHER" id="PTHR34415">
    <property type="entry name" value="INTEGRASE CATALYTIC DOMAIN-CONTAINING PROTEIN"/>
    <property type="match status" value="1"/>
</dbReference>
<proteinExistence type="predicted"/>
<accession>A0AAN9TMY6</accession>